<evidence type="ECO:0000256" key="2">
    <source>
        <dbReference type="SAM" id="SignalP"/>
    </source>
</evidence>
<dbReference type="Proteomes" id="UP001154078">
    <property type="component" value="Chromosome 8"/>
</dbReference>
<reference evidence="3" key="1">
    <citation type="submission" date="2021-12" db="EMBL/GenBank/DDBJ databases">
        <authorList>
            <person name="King R."/>
        </authorList>
    </citation>
    <scope>NUCLEOTIDE SEQUENCE</scope>
</reference>
<feature type="compositionally biased region" description="Basic and acidic residues" evidence="1">
    <location>
        <begin position="165"/>
        <end position="174"/>
    </location>
</feature>
<dbReference type="AlphaFoldDB" id="A0A9P0FNW3"/>
<evidence type="ECO:0000256" key="1">
    <source>
        <dbReference type="SAM" id="MobiDB-lite"/>
    </source>
</evidence>
<feature type="region of interest" description="Disordered" evidence="1">
    <location>
        <begin position="33"/>
        <end position="67"/>
    </location>
</feature>
<organism evidence="3 4">
    <name type="scientific">Brassicogethes aeneus</name>
    <name type="common">Rape pollen beetle</name>
    <name type="synonym">Meligethes aeneus</name>
    <dbReference type="NCBI Taxonomy" id="1431903"/>
    <lineage>
        <taxon>Eukaryota</taxon>
        <taxon>Metazoa</taxon>
        <taxon>Ecdysozoa</taxon>
        <taxon>Arthropoda</taxon>
        <taxon>Hexapoda</taxon>
        <taxon>Insecta</taxon>
        <taxon>Pterygota</taxon>
        <taxon>Neoptera</taxon>
        <taxon>Endopterygota</taxon>
        <taxon>Coleoptera</taxon>
        <taxon>Polyphaga</taxon>
        <taxon>Cucujiformia</taxon>
        <taxon>Nitidulidae</taxon>
        <taxon>Meligethinae</taxon>
        <taxon>Brassicogethes</taxon>
    </lineage>
</organism>
<evidence type="ECO:0008006" key="5">
    <source>
        <dbReference type="Google" id="ProtNLM"/>
    </source>
</evidence>
<accession>A0A9P0FNW3</accession>
<dbReference type="OrthoDB" id="6612236at2759"/>
<dbReference type="EMBL" id="OV121139">
    <property type="protein sequence ID" value="CAH0562548.1"/>
    <property type="molecule type" value="Genomic_DNA"/>
</dbReference>
<evidence type="ECO:0000313" key="3">
    <source>
        <dbReference type="EMBL" id="CAH0562548.1"/>
    </source>
</evidence>
<name>A0A9P0FNW3_BRAAE</name>
<keyword evidence="2" id="KW-0732">Signal</keyword>
<sequence>MKFLVLFASLTVVAMAQRPSYAGLTPKLGPELASRFKNPNDTADDPILANRLGEDTPTNLPTDARGDGGLVDRLNQWPREHRPFWLINAEHIERHRHPNEGQGNSQNQQVQGNAVNLASRNNFAAPEANNGFFEVVNGVPGHFDKGADGTVNINFESRGAFGESPDTRPIKPEPPRSTFLGARN</sequence>
<feature type="chain" id="PRO_5040479478" description="Hymenoptaecin" evidence="2">
    <location>
        <begin position="17"/>
        <end position="184"/>
    </location>
</feature>
<protein>
    <recommendedName>
        <fullName evidence="5">Hymenoptaecin</fullName>
    </recommendedName>
</protein>
<gene>
    <name evidence="3" type="ORF">MELIAE_LOCUS11632</name>
</gene>
<evidence type="ECO:0000313" key="4">
    <source>
        <dbReference type="Proteomes" id="UP001154078"/>
    </source>
</evidence>
<proteinExistence type="predicted"/>
<feature type="signal peptide" evidence="2">
    <location>
        <begin position="1"/>
        <end position="16"/>
    </location>
</feature>
<feature type="region of interest" description="Disordered" evidence="1">
    <location>
        <begin position="156"/>
        <end position="184"/>
    </location>
</feature>
<keyword evidence="4" id="KW-1185">Reference proteome</keyword>